<protein>
    <submittedName>
        <fullName evidence="1">Phenylalanine ammonia-lyase</fullName>
    </submittedName>
</protein>
<keyword evidence="2" id="KW-1185">Reference proteome</keyword>
<dbReference type="EMBL" id="LAVV01006627">
    <property type="protein sequence ID" value="KNZ59043.1"/>
    <property type="molecule type" value="Genomic_DNA"/>
</dbReference>
<dbReference type="Proteomes" id="UP000037035">
    <property type="component" value="Unassembled WGS sequence"/>
</dbReference>
<proteinExistence type="predicted"/>
<dbReference type="GO" id="GO:0016829">
    <property type="term" value="F:lyase activity"/>
    <property type="evidence" value="ECO:0007669"/>
    <property type="project" value="UniProtKB-KW"/>
</dbReference>
<accession>A0A0L6VE56</accession>
<organism evidence="1 2">
    <name type="scientific">Puccinia sorghi</name>
    <dbReference type="NCBI Taxonomy" id="27349"/>
    <lineage>
        <taxon>Eukaryota</taxon>
        <taxon>Fungi</taxon>
        <taxon>Dikarya</taxon>
        <taxon>Basidiomycota</taxon>
        <taxon>Pucciniomycotina</taxon>
        <taxon>Pucciniomycetes</taxon>
        <taxon>Pucciniales</taxon>
        <taxon>Pucciniaceae</taxon>
        <taxon>Puccinia</taxon>
    </lineage>
</organism>
<dbReference type="VEuPathDB" id="FungiDB:VP01_1810g4"/>
<comment type="caution">
    <text evidence="1">The sequence shown here is derived from an EMBL/GenBank/DDBJ whole genome shotgun (WGS) entry which is preliminary data.</text>
</comment>
<dbReference type="AlphaFoldDB" id="A0A0L6VE56"/>
<reference evidence="1 2" key="1">
    <citation type="submission" date="2015-08" db="EMBL/GenBank/DDBJ databases">
        <title>Next Generation Sequencing and Analysis of the Genome of Puccinia sorghi L Schw, the Causal Agent of Maize Common Rust.</title>
        <authorList>
            <person name="Rochi L."/>
            <person name="Burguener G."/>
            <person name="Darino M."/>
            <person name="Turjanski A."/>
            <person name="Kreff E."/>
            <person name="Dieguez M.J."/>
            <person name="Sacco F."/>
        </authorList>
    </citation>
    <scope>NUCLEOTIDE SEQUENCE [LARGE SCALE GENOMIC DNA]</scope>
    <source>
        <strain evidence="1 2">RO10H11247</strain>
    </source>
</reference>
<sequence length="40" mass="4219">MANYLGGTRLLYRVLGVSIGIPVQQGDVAEGIKTPSMVTI</sequence>
<gene>
    <name evidence="1" type="ORF">VP01_1810g4</name>
</gene>
<name>A0A0L6VE56_9BASI</name>
<evidence type="ECO:0000313" key="2">
    <source>
        <dbReference type="Proteomes" id="UP000037035"/>
    </source>
</evidence>
<evidence type="ECO:0000313" key="1">
    <source>
        <dbReference type="EMBL" id="KNZ59043.1"/>
    </source>
</evidence>
<keyword evidence="1" id="KW-0456">Lyase</keyword>